<dbReference type="PANTHER" id="PTHR31138:SF1">
    <property type="entry name" value="PDZ DOMAIN-CONTAINING PROTEIN"/>
    <property type="match status" value="1"/>
</dbReference>
<keyword evidence="3" id="KW-1185">Reference proteome</keyword>
<dbReference type="InParanoid" id="A0A162YF54"/>
<evidence type="ECO:0000313" key="2">
    <source>
        <dbReference type="EMBL" id="OAD80305.1"/>
    </source>
</evidence>
<feature type="compositionally biased region" description="Polar residues" evidence="1">
    <location>
        <begin position="1"/>
        <end position="18"/>
    </location>
</feature>
<dbReference type="Proteomes" id="UP000077315">
    <property type="component" value="Unassembled WGS sequence"/>
</dbReference>
<dbReference type="PANTHER" id="PTHR31138">
    <property type="entry name" value="CHROMOSOME 19, WHOLE GENOME SHOTGUN SEQUENCE"/>
    <property type="match status" value="1"/>
</dbReference>
<dbReference type="VEuPathDB" id="FungiDB:PHYBLDRAFT_160955"/>
<dbReference type="EMBL" id="KV440971">
    <property type="protein sequence ID" value="OAD80305.1"/>
    <property type="molecule type" value="Genomic_DNA"/>
</dbReference>
<evidence type="ECO:0000256" key="1">
    <source>
        <dbReference type="SAM" id="MobiDB-lite"/>
    </source>
</evidence>
<feature type="region of interest" description="Disordered" evidence="1">
    <location>
        <begin position="1"/>
        <end position="23"/>
    </location>
</feature>
<name>A0A162YF54_PHYB8</name>
<dbReference type="Gene3D" id="3.15.10.10">
    <property type="entry name" value="Bactericidal permeability-increasing protein, domain 1"/>
    <property type="match status" value="1"/>
</dbReference>
<dbReference type="GeneID" id="28995227"/>
<dbReference type="AlphaFoldDB" id="A0A162YF54"/>
<gene>
    <name evidence="2" type="ORF">PHYBLDRAFT_160955</name>
</gene>
<accession>A0A162YF54</accession>
<sequence length="513" mass="57965">MSDTLQTSGSTTQNSPAKDSSVDSSVDFMSLFKKLEETWEVALHDKRQIMDDASIWQQSWFKEIEFGPQSWIFLQRLTNAPYLTLFLGECVFLMHTILDEIDGPNTKSKSPDESMKSNGEQNITDIKLSNNGDIDIKNSSIVDRSPLILDQQRSEKCLALWAQQGQSVIDWLEDQPTLEAIECLVECMFRIVRAIDDPKEKWTVETSEKFAILKQFTGQTSKQSDIENLARVLKSVRIPDSVINGVCDFWQDFKNGNKDGASFFHYLGAIIVYANGSRHALAQKAVYYVENLISPFPGGFSPTVSHYSKQLGKLVFWNNSQSCAAFNTAQYEAAKLAFNSQSSEDYEYILQNIQLNLSEAFPKSIKMKEIDMDIAVPPKAWPDTTQPQSEQHKHYSKVVYEIIGLKVICSGVDYNYRTKTGIPLYSDYGHAVATASDICVSISVSPSGNDPFSYKVDKCICTIGDFDISFQETRHSLLNRLSIKKFKKNIKHVLIENIQRGVATIFSQLFSHQ</sequence>
<dbReference type="RefSeq" id="XP_018298345.1">
    <property type="nucleotide sequence ID" value="XM_018434321.1"/>
</dbReference>
<organism evidence="2 3">
    <name type="scientific">Phycomyces blakesleeanus (strain ATCC 8743b / DSM 1359 / FGSC 10004 / NBRC 33097 / NRRL 1555)</name>
    <dbReference type="NCBI Taxonomy" id="763407"/>
    <lineage>
        <taxon>Eukaryota</taxon>
        <taxon>Fungi</taxon>
        <taxon>Fungi incertae sedis</taxon>
        <taxon>Mucoromycota</taxon>
        <taxon>Mucoromycotina</taxon>
        <taxon>Mucoromycetes</taxon>
        <taxon>Mucorales</taxon>
        <taxon>Phycomycetaceae</taxon>
        <taxon>Phycomyces</taxon>
    </lineage>
</organism>
<reference evidence="3" key="1">
    <citation type="submission" date="2015-06" db="EMBL/GenBank/DDBJ databases">
        <title>Expansion of signal transduction pathways in fungi by whole-genome duplication.</title>
        <authorList>
            <consortium name="DOE Joint Genome Institute"/>
            <person name="Corrochano L.M."/>
            <person name="Kuo A."/>
            <person name="Marcet-Houben M."/>
            <person name="Polaino S."/>
            <person name="Salamov A."/>
            <person name="Villalobos J.M."/>
            <person name="Alvarez M.I."/>
            <person name="Avalos J."/>
            <person name="Benito E.P."/>
            <person name="Benoit I."/>
            <person name="Burger G."/>
            <person name="Camino L.P."/>
            <person name="Canovas D."/>
            <person name="Cerda-Olmedo E."/>
            <person name="Cheng J.-F."/>
            <person name="Dominguez A."/>
            <person name="Elias M."/>
            <person name="Eslava A.P."/>
            <person name="Glaser F."/>
            <person name="Grimwood J."/>
            <person name="Gutierrez G."/>
            <person name="Heitman J."/>
            <person name="Henrissat B."/>
            <person name="Iturriaga E.A."/>
            <person name="Lang B.F."/>
            <person name="Lavin J.L."/>
            <person name="Lee S."/>
            <person name="Li W."/>
            <person name="Lindquist E."/>
            <person name="Lopez-Garcia S."/>
            <person name="Luque E.M."/>
            <person name="Marcos A.T."/>
            <person name="Martin J."/>
            <person name="McCluskey K."/>
            <person name="Medina H.R."/>
            <person name="Miralles-Duran A."/>
            <person name="Miyazaki A."/>
            <person name="Munoz-Torres E."/>
            <person name="Oguiza J.A."/>
            <person name="Ohm R."/>
            <person name="Olmedo M."/>
            <person name="Orejas M."/>
            <person name="Ortiz-Castellanos L."/>
            <person name="Pisabarro A.G."/>
            <person name="Rodriguez-Romero J."/>
            <person name="Ruiz-Herrera J."/>
            <person name="Ruiz-Vazquez R."/>
            <person name="Sanz C."/>
            <person name="Schackwitz W."/>
            <person name="Schmutz J."/>
            <person name="Shahriari M."/>
            <person name="Shelest E."/>
            <person name="Silva-Franco F."/>
            <person name="Soanes D."/>
            <person name="Syed K."/>
            <person name="Tagua V.G."/>
            <person name="Talbot N.J."/>
            <person name="Thon M."/>
            <person name="De vries R.P."/>
            <person name="Wiebenga A."/>
            <person name="Yadav J.S."/>
            <person name="Braun E.L."/>
            <person name="Baker S."/>
            <person name="Garre V."/>
            <person name="Horwitz B."/>
            <person name="Torres-Martinez S."/>
            <person name="Idnurm A."/>
            <person name="Herrera-Estrella A."/>
            <person name="Gabaldon T."/>
            <person name="Grigoriev I.V."/>
        </authorList>
    </citation>
    <scope>NUCLEOTIDE SEQUENCE [LARGE SCALE GENOMIC DNA]</scope>
    <source>
        <strain evidence="3">NRRL 1555(-)</strain>
    </source>
</reference>
<protein>
    <submittedName>
        <fullName evidence="2">Uncharacterized protein</fullName>
    </submittedName>
</protein>
<evidence type="ECO:0000313" key="3">
    <source>
        <dbReference type="Proteomes" id="UP000077315"/>
    </source>
</evidence>
<dbReference type="OrthoDB" id="2260509at2759"/>
<proteinExistence type="predicted"/>